<name>A0A9P0CW24_9CUCU</name>
<accession>A0A9P0CW24</accession>
<dbReference type="Gene3D" id="1.10.630.10">
    <property type="entry name" value="Cytochrome P450"/>
    <property type="match status" value="1"/>
</dbReference>
<keyword evidence="10" id="KW-0472">Membrane</keyword>
<evidence type="ECO:0000256" key="8">
    <source>
        <dbReference type="PIRSR" id="PIRSR602401-1"/>
    </source>
</evidence>
<dbReference type="GO" id="GO:0016712">
    <property type="term" value="F:oxidoreductase activity, acting on paired donors, with incorporation or reduction of molecular oxygen, reduced flavin or flavoprotein as one donor, and incorporation of one atom of oxygen"/>
    <property type="evidence" value="ECO:0007669"/>
    <property type="project" value="TreeGrafter"/>
</dbReference>
<keyword evidence="12" id="KW-1185">Reference proteome</keyword>
<evidence type="ECO:0000256" key="3">
    <source>
        <dbReference type="ARBA" id="ARBA00022617"/>
    </source>
</evidence>
<dbReference type="GO" id="GO:0005737">
    <property type="term" value="C:cytoplasm"/>
    <property type="evidence" value="ECO:0007669"/>
    <property type="project" value="TreeGrafter"/>
</dbReference>
<evidence type="ECO:0000256" key="10">
    <source>
        <dbReference type="SAM" id="Phobius"/>
    </source>
</evidence>
<evidence type="ECO:0000256" key="7">
    <source>
        <dbReference type="ARBA" id="ARBA00023033"/>
    </source>
</evidence>
<evidence type="ECO:0000256" key="5">
    <source>
        <dbReference type="ARBA" id="ARBA00023002"/>
    </source>
</evidence>
<reference evidence="11" key="1">
    <citation type="submission" date="2022-01" db="EMBL/GenBank/DDBJ databases">
        <authorList>
            <person name="King R."/>
        </authorList>
    </citation>
    <scope>NUCLEOTIDE SEQUENCE</scope>
</reference>
<dbReference type="InterPro" id="IPR001128">
    <property type="entry name" value="Cyt_P450"/>
</dbReference>
<dbReference type="Proteomes" id="UP001153636">
    <property type="component" value="Chromosome 20"/>
</dbReference>
<evidence type="ECO:0000313" key="11">
    <source>
        <dbReference type="EMBL" id="CAH1107250.1"/>
    </source>
</evidence>
<dbReference type="Pfam" id="PF00067">
    <property type="entry name" value="p450"/>
    <property type="match status" value="1"/>
</dbReference>
<sequence>MLFILSIVAVIVITISYLISLIIKPAKFPPGPFWYPIVGTVPILKKLSRSLGGQHLALLKLSQIYNTNVLGLKLGKENVIAVFSYEAVKEVLTGEEYEGRPDNFFLKLRCMGTRRGVTITDGELWKIQRHFVSTHLRNLGFGKKPMEHMIRNEVDDLLLILKENENKEIRIGGILAVSVLNVLWALLGGSRLNRNDVRLKRLLEFLDERSKAFDMAGGTLNQFPWVRFIAPEESGFNLIKRLNAKLKELLLETIEQHYSTWQQGSDDDLIYAFISQIKNANGKETTFTEDQLIMICLDIFIAGSQTTSNTLDFAFLMMILYPDVQDKVRMCLENAFERTEPINYSERKKVPYVEAVLCEIQRYCHVTPICGPRRVLKDTVLENYSIPKNTTVLISLYSVHHDKKYWKDPEVFRPERFLDSNGNLMYHDRFIPFGLGKRRCLGDALAKSCIFTFFAEIIRNYKITEYPGANKPTGIPIPGITLTPEKYRAKFTENNKNKCF</sequence>
<proteinExistence type="inferred from homology"/>
<evidence type="ECO:0000313" key="12">
    <source>
        <dbReference type="Proteomes" id="UP001153636"/>
    </source>
</evidence>
<dbReference type="PROSITE" id="PS00086">
    <property type="entry name" value="CYTOCHROME_P450"/>
    <property type="match status" value="1"/>
</dbReference>
<keyword evidence="4 8" id="KW-0479">Metal-binding</keyword>
<dbReference type="GO" id="GO:0006082">
    <property type="term" value="P:organic acid metabolic process"/>
    <property type="evidence" value="ECO:0007669"/>
    <property type="project" value="TreeGrafter"/>
</dbReference>
<dbReference type="PANTHER" id="PTHR24300">
    <property type="entry name" value="CYTOCHROME P450 508A4-RELATED"/>
    <property type="match status" value="1"/>
</dbReference>
<evidence type="ECO:0000256" key="6">
    <source>
        <dbReference type="ARBA" id="ARBA00023004"/>
    </source>
</evidence>
<comment type="cofactor">
    <cofactor evidence="1 8">
        <name>heme</name>
        <dbReference type="ChEBI" id="CHEBI:30413"/>
    </cofactor>
</comment>
<comment type="similarity">
    <text evidence="2 9">Belongs to the cytochrome P450 family.</text>
</comment>
<evidence type="ECO:0000256" key="2">
    <source>
        <dbReference type="ARBA" id="ARBA00010617"/>
    </source>
</evidence>
<evidence type="ECO:0000256" key="9">
    <source>
        <dbReference type="RuleBase" id="RU000461"/>
    </source>
</evidence>
<dbReference type="GO" id="GO:0008395">
    <property type="term" value="F:steroid hydroxylase activity"/>
    <property type="evidence" value="ECO:0007669"/>
    <property type="project" value="TreeGrafter"/>
</dbReference>
<dbReference type="EMBL" id="OV651832">
    <property type="protein sequence ID" value="CAH1107250.1"/>
    <property type="molecule type" value="Genomic_DNA"/>
</dbReference>
<dbReference type="PRINTS" id="PR00463">
    <property type="entry name" value="EP450I"/>
</dbReference>
<keyword evidence="10" id="KW-0812">Transmembrane</keyword>
<feature type="binding site" description="axial binding residue" evidence="8">
    <location>
        <position position="440"/>
    </location>
    <ligand>
        <name>heme</name>
        <dbReference type="ChEBI" id="CHEBI:30413"/>
    </ligand>
    <ligandPart>
        <name>Fe</name>
        <dbReference type="ChEBI" id="CHEBI:18248"/>
    </ligandPart>
</feature>
<evidence type="ECO:0000256" key="4">
    <source>
        <dbReference type="ARBA" id="ARBA00022723"/>
    </source>
</evidence>
<dbReference type="SUPFAM" id="SSF48264">
    <property type="entry name" value="Cytochrome P450"/>
    <property type="match status" value="1"/>
</dbReference>
<dbReference type="GO" id="GO:0020037">
    <property type="term" value="F:heme binding"/>
    <property type="evidence" value="ECO:0007669"/>
    <property type="project" value="InterPro"/>
</dbReference>
<organism evidence="11 12">
    <name type="scientific">Psylliodes chrysocephalus</name>
    <dbReference type="NCBI Taxonomy" id="3402493"/>
    <lineage>
        <taxon>Eukaryota</taxon>
        <taxon>Metazoa</taxon>
        <taxon>Ecdysozoa</taxon>
        <taxon>Arthropoda</taxon>
        <taxon>Hexapoda</taxon>
        <taxon>Insecta</taxon>
        <taxon>Pterygota</taxon>
        <taxon>Neoptera</taxon>
        <taxon>Endopterygota</taxon>
        <taxon>Coleoptera</taxon>
        <taxon>Polyphaga</taxon>
        <taxon>Cucujiformia</taxon>
        <taxon>Chrysomeloidea</taxon>
        <taxon>Chrysomelidae</taxon>
        <taxon>Galerucinae</taxon>
        <taxon>Alticini</taxon>
        <taxon>Psylliodes</taxon>
    </lineage>
</organism>
<protein>
    <recommendedName>
        <fullName evidence="13">Cytochrome P450</fullName>
    </recommendedName>
</protein>
<keyword evidence="10" id="KW-1133">Transmembrane helix</keyword>
<dbReference type="FunFam" id="1.10.630.10:FF:000036">
    <property type="entry name" value="CYtochrome P450 family"/>
    <property type="match status" value="1"/>
</dbReference>
<dbReference type="GO" id="GO:0006805">
    <property type="term" value="P:xenobiotic metabolic process"/>
    <property type="evidence" value="ECO:0007669"/>
    <property type="project" value="TreeGrafter"/>
</dbReference>
<evidence type="ECO:0008006" key="13">
    <source>
        <dbReference type="Google" id="ProtNLM"/>
    </source>
</evidence>
<dbReference type="InterPro" id="IPR017972">
    <property type="entry name" value="Cyt_P450_CS"/>
</dbReference>
<gene>
    <name evidence="11" type="ORF">PSYICH_LOCUS7998</name>
</gene>
<dbReference type="OrthoDB" id="3934656at2759"/>
<dbReference type="AlphaFoldDB" id="A0A9P0CW24"/>
<dbReference type="GO" id="GO:0005506">
    <property type="term" value="F:iron ion binding"/>
    <property type="evidence" value="ECO:0007669"/>
    <property type="project" value="InterPro"/>
</dbReference>
<dbReference type="PANTHER" id="PTHR24300:SF376">
    <property type="entry name" value="CYTOCHROME P450 15A1"/>
    <property type="match status" value="1"/>
</dbReference>
<dbReference type="InterPro" id="IPR036396">
    <property type="entry name" value="Cyt_P450_sf"/>
</dbReference>
<dbReference type="CDD" id="cd20651">
    <property type="entry name" value="CYP15A1-like"/>
    <property type="match status" value="1"/>
</dbReference>
<keyword evidence="6 8" id="KW-0408">Iron</keyword>
<feature type="transmembrane region" description="Helical" evidence="10">
    <location>
        <begin position="6"/>
        <end position="23"/>
    </location>
</feature>
<dbReference type="InterPro" id="IPR002401">
    <property type="entry name" value="Cyt_P450_E_grp-I"/>
</dbReference>
<evidence type="ECO:0000256" key="1">
    <source>
        <dbReference type="ARBA" id="ARBA00001971"/>
    </source>
</evidence>
<keyword evidence="7 9" id="KW-0503">Monooxygenase</keyword>
<keyword evidence="3 8" id="KW-0349">Heme</keyword>
<dbReference type="InterPro" id="IPR050182">
    <property type="entry name" value="Cytochrome_P450_fam2"/>
</dbReference>
<dbReference type="PRINTS" id="PR00385">
    <property type="entry name" value="P450"/>
</dbReference>
<keyword evidence="5 9" id="KW-0560">Oxidoreductase</keyword>